<feature type="signal peptide" evidence="1">
    <location>
        <begin position="1"/>
        <end position="26"/>
    </location>
</feature>
<feature type="chain" id="PRO_5041958863" description="Secreted protein" evidence="1">
    <location>
        <begin position="27"/>
        <end position="148"/>
    </location>
</feature>
<keyword evidence="3" id="KW-1185">Reference proteome</keyword>
<evidence type="ECO:0000313" key="2">
    <source>
        <dbReference type="EMBL" id="MCC2128708.1"/>
    </source>
</evidence>
<name>A0AAE3AEW1_9FIRM</name>
<gene>
    <name evidence="2" type="ORF">LKD37_04085</name>
</gene>
<organism evidence="2 3">
    <name type="scientific">Brotocaccenecus cirricatena</name>
    <dbReference type="NCBI Taxonomy" id="3064195"/>
    <lineage>
        <taxon>Bacteria</taxon>
        <taxon>Bacillati</taxon>
        <taxon>Bacillota</taxon>
        <taxon>Clostridia</taxon>
        <taxon>Eubacteriales</taxon>
        <taxon>Oscillospiraceae</taxon>
        <taxon>Brotocaccenecus</taxon>
    </lineage>
</organism>
<evidence type="ECO:0008006" key="4">
    <source>
        <dbReference type="Google" id="ProtNLM"/>
    </source>
</evidence>
<proteinExistence type="predicted"/>
<dbReference type="EMBL" id="JAJEPW010000007">
    <property type="protein sequence ID" value="MCC2128708.1"/>
    <property type="molecule type" value="Genomic_DNA"/>
</dbReference>
<protein>
    <recommendedName>
        <fullName evidence="4">Secreted protein</fullName>
    </recommendedName>
</protein>
<accession>A0AAE3AEW1</accession>
<evidence type="ECO:0000313" key="3">
    <source>
        <dbReference type="Proteomes" id="UP001199319"/>
    </source>
</evidence>
<dbReference type="Proteomes" id="UP001199319">
    <property type="component" value="Unassembled WGS sequence"/>
</dbReference>
<dbReference type="RefSeq" id="WP_178265051.1">
    <property type="nucleotide sequence ID" value="NZ_JAJEPW010000007.1"/>
</dbReference>
<comment type="caution">
    <text evidence="2">The sequence shown here is derived from an EMBL/GenBank/DDBJ whole genome shotgun (WGS) entry which is preliminary data.</text>
</comment>
<reference evidence="2" key="1">
    <citation type="submission" date="2021-10" db="EMBL/GenBank/DDBJ databases">
        <title>Anaerobic single-cell dispensing facilitates the cultivation of human gut bacteria.</title>
        <authorList>
            <person name="Afrizal A."/>
        </authorList>
    </citation>
    <scope>NUCLEOTIDE SEQUENCE</scope>
    <source>
        <strain evidence="2">CLA-AA-H272</strain>
    </source>
</reference>
<keyword evidence="1" id="KW-0732">Signal</keyword>
<evidence type="ECO:0000256" key="1">
    <source>
        <dbReference type="SAM" id="SignalP"/>
    </source>
</evidence>
<sequence length="148" mass="16733">MQKIKSLAAVFLALFILAAIPTQALAAEAHVDAITAHTHQWYFDHYDTTYIPIDDETHLKTLYPVYKCSVSGCSAFDIRDGYESTPSHTMTSYSYTGSNYHAGNYHYIRYERHCVQCGHSTGYWDHYSCPGNGHCILPQSVFPVLTDK</sequence>
<dbReference type="AlphaFoldDB" id="A0AAE3AEW1"/>